<dbReference type="InterPro" id="IPR042096">
    <property type="entry name" value="Dihydro-acid_dehy_C"/>
</dbReference>
<dbReference type="SUPFAM" id="SSF143975">
    <property type="entry name" value="IlvD/EDD N-terminal domain-like"/>
    <property type="match status" value="1"/>
</dbReference>
<dbReference type="HAMAP" id="MF_02094">
    <property type="entry name" value="Edd"/>
    <property type="match status" value="1"/>
</dbReference>
<evidence type="ECO:0000256" key="5">
    <source>
        <dbReference type="ARBA" id="ARBA00023014"/>
    </source>
</evidence>
<comment type="similarity">
    <text evidence="1 9">Belongs to the IlvD/Edd family.</text>
</comment>
<keyword evidence="5 9" id="KW-0411">Iron-sulfur</keyword>
<evidence type="ECO:0000256" key="6">
    <source>
        <dbReference type="ARBA" id="ARBA00023064"/>
    </source>
</evidence>
<evidence type="ECO:0000256" key="4">
    <source>
        <dbReference type="ARBA" id="ARBA00023004"/>
    </source>
</evidence>
<dbReference type="RefSeq" id="WP_024569160.1">
    <property type="nucleotide sequence ID" value="NZ_CP037900.1"/>
</dbReference>
<evidence type="ECO:0000256" key="9">
    <source>
        <dbReference type="HAMAP-Rule" id="MF_02094"/>
    </source>
</evidence>
<dbReference type="InterPro" id="IPR037237">
    <property type="entry name" value="IlvD/EDD_N"/>
</dbReference>
<evidence type="ECO:0000259" key="12">
    <source>
        <dbReference type="Pfam" id="PF24877"/>
    </source>
</evidence>
<dbReference type="PROSITE" id="PS00887">
    <property type="entry name" value="ILVD_EDD_2"/>
    <property type="match status" value="1"/>
</dbReference>
<evidence type="ECO:0000256" key="10">
    <source>
        <dbReference type="NCBIfam" id="TIGR01196"/>
    </source>
</evidence>
<evidence type="ECO:0000256" key="3">
    <source>
        <dbReference type="ARBA" id="ARBA00022723"/>
    </source>
</evidence>
<dbReference type="GO" id="GO:0019521">
    <property type="term" value="P:D-gluconate metabolic process"/>
    <property type="evidence" value="ECO:0007669"/>
    <property type="project" value="UniProtKB-KW"/>
</dbReference>
<dbReference type="InterPro" id="IPR056740">
    <property type="entry name" value="ILV_EDD_C"/>
</dbReference>
<evidence type="ECO:0000256" key="1">
    <source>
        <dbReference type="ARBA" id="ARBA00006486"/>
    </source>
</evidence>
<reference evidence="13 14" key="1">
    <citation type="submission" date="2019-03" db="EMBL/GenBank/DDBJ databases">
        <title>Comparative insights into the high quality Complete genome sequence of highly metal resistant Cupriavidus metallidurans strain BS1 isolated from a gold-copper mine.</title>
        <authorList>
            <person name="Mazhar H.S."/>
            <person name="Rensing C."/>
        </authorList>
    </citation>
    <scope>NUCLEOTIDE SEQUENCE [LARGE SCALE GENOMIC DNA]</scope>
    <source>
        <strain evidence="13 14">BS1</strain>
    </source>
</reference>
<feature type="binding site" evidence="9">
    <location>
        <position position="158"/>
    </location>
    <ligand>
        <name>[4Fe-4S] cluster</name>
        <dbReference type="ChEBI" id="CHEBI:49883"/>
    </ligand>
</feature>
<dbReference type="AlphaFoldDB" id="A0A482IQB6"/>
<organism evidence="13 14">
    <name type="scientific">Cupriavidus metallidurans</name>
    <dbReference type="NCBI Taxonomy" id="119219"/>
    <lineage>
        <taxon>Bacteria</taxon>
        <taxon>Pseudomonadati</taxon>
        <taxon>Pseudomonadota</taxon>
        <taxon>Betaproteobacteria</taxon>
        <taxon>Burkholderiales</taxon>
        <taxon>Burkholderiaceae</taxon>
        <taxon>Cupriavidus</taxon>
    </lineage>
</organism>
<dbReference type="PANTHER" id="PTHR43661:SF1">
    <property type="entry name" value="PHOSPHOGLUCONATE DEHYDRATASE"/>
    <property type="match status" value="1"/>
</dbReference>
<dbReference type="Gene3D" id="3.50.30.80">
    <property type="entry name" value="IlvD/EDD C-terminal domain-like"/>
    <property type="match status" value="1"/>
</dbReference>
<evidence type="ECO:0000256" key="2">
    <source>
        <dbReference type="ARBA" id="ARBA00022485"/>
    </source>
</evidence>
<protein>
    <recommendedName>
        <fullName evidence="9 10">Phosphogluconate dehydratase</fullName>
        <ecNumber evidence="9 10">4.2.1.12</ecNumber>
    </recommendedName>
</protein>
<dbReference type="Pfam" id="PF24877">
    <property type="entry name" value="ILV_EDD_C"/>
    <property type="match status" value="1"/>
</dbReference>
<gene>
    <name evidence="9" type="primary">edd</name>
    <name evidence="13" type="ORF">DDF84_005320</name>
</gene>
<evidence type="ECO:0000256" key="7">
    <source>
        <dbReference type="ARBA" id="ARBA00023239"/>
    </source>
</evidence>
<comment type="pathway">
    <text evidence="9">Carbohydrate metabolism; Entner-Doudoroff pathway.</text>
</comment>
<dbReference type="NCBIfam" id="TIGR01196">
    <property type="entry name" value="edd"/>
    <property type="match status" value="1"/>
</dbReference>
<feature type="domain" description="Dihydroxy-acid/6-phosphogluconate dehydratase N-terminal" evidence="11">
    <location>
        <begin position="70"/>
        <end position="383"/>
    </location>
</feature>
<dbReference type="GO" id="GO:0051539">
    <property type="term" value="F:4 iron, 4 sulfur cluster binding"/>
    <property type="evidence" value="ECO:0007669"/>
    <property type="project" value="UniProtKB-UniRule"/>
</dbReference>
<keyword evidence="4 9" id="KW-0408">Iron</keyword>
<dbReference type="EC" id="4.2.1.12" evidence="9 10"/>
<name>A0A482IQB6_9BURK</name>
<evidence type="ECO:0000259" key="11">
    <source>
        <dbReference type="Pfam" id="PF00920"/>
    </source>
</evidence>
<dbReference type="InterPro" id="IPR020558">
    <property type="entry name" value="DiOHA_6PGluconate_deHydtase_CS"/>
</dbReference>
<sequence>MSQAVHAEVLAVTQRIVDRSRASRAAYLARCERAQQELGPLRGMSCANLAHGYAALPSDDKLKLRVEHAPNLGIVTAYNDMLSAHQPYERYPAVIREAARAVGGVAQVAGGVPAMCDGITQGNAGMELSLFSRDAIAMGTAVALSHNTFDAALMLGVCDKIVPGLLMGALQFGHLPIVFVPAGPMATGLSNREKARVRQLYATGQVGRDALLEAECAAYHGAGTCTFYGTANSNQFLMEIMGLHMPGSAFVHPDSGLRDPLTAAAAQRALALIARGDAYTPLAKIVDERAIVNAMVGLLATGGSTNHTIHLVAMARAAGILIDWNDFDCLSAITPLLARVYPNGSADVNHFHAAGGVAYVIAQLLEAGLLHEDVQTVAGPGLKRYTEEPVMNDGVLRWRAGPATSGDESVLAPASAPFSPEGGLRLMAGNLGRGVIKVSAVADEHRVVEAPARVFDSQEALQAAFEAGELDRDVVAVVRFQGPNANGMPELHRLTPALGALQDAGRKVALVTDGRMSGASGKVPAVIHVGPEALAGGPLARVRDGDVIRVDALAGTLDLVGDAATQADFAGRVPVAAPADEFTRFSMGRGLFGLFRRHARAAEEGGSALDLSEADALAPAVQTASAVAQ</sequence>
<dbReference type="Pfam" id="PF00920">
    <property type="entry name" value="ILVD_EDD_N"/>
    <property type="match status" value="1"/>
</dbReference>
<evidence type="ECO:0000313" key="14">
    <source>
        <dbReference type="Proteomes" id="UP000253772"/>
    </source>
</evidence>
<dbReference type="EMBL" id="CP037900">
    <property type="protein sequence ID" value="QBP09224.1"/>
    <property type="molecule type" value="Genomic_DNA"/>
</dbReference>
<dbReference type="InterPro" id="IPR000581">
    <property type="entry name" value="ILV_EDD_N"/>
</dbReference>
<evidence type="ECO:0000256" key="8">
    <source>
        <dbReference type="ARBA" id="ARBA00023277"/>
    </source>
</evidence>
<dbReference type="InterPro" id="IPR004786">
    <property type="entry name" value="6-phosphgluc_deHydtase"/>
</dbReference>
<proteinExistence type="inferred from homology"/>
<accession>A0A482IQB6</accession>
<dbReference type="SUPFAM" id="SSF52016">
    <property type="entry name" value="LeuD/IlvD-like"/>
    <property type="match status" value="1"/>
</dbReference>
<comment type="catalytic activity">
    <reaction evidence="9">
        <text>6-phospho-D-gluconate = 2-dehydro-3-deoxy-6-phospho-D-gluconate + H2O</text>
        <dbReference type="Rhea" id="RHEA:17277"/>
        <dbReference type="ChEBI" id="CHEBI:15377"/>
        <dbReference type="ChEBI" id="CHEBI:57569"/>
        <dbReference type="ChEBI" id="CHEBI:58759"/>
        <dbReference type="EC" id="4.2.1.12"/>
    </reaction>
</comment>
<dbReference type="PROSITE" id="PS00886">
    <property type="entry name" value="ILVD_EDD_1"/>
    <property type="match status" value="1"/>
</dbReference>
<dbReference type="GO" id="GO:0005829">
    <property type="term" value="C:cytosol"/>
    <property type="evidence" value="ECO:0007669"/>
    <property type="project" value="TreeGrafter"/>
</dbReference>
<dbReference type="Proteomes" id="UP000253772">
    <property type="component" value="Chromosome c1"/>
</dbReference>
<dbReference type="GO" id="GO:0009255">
    <property type="term" value="P:Entner-Doudoroff pathway through 6-phosphogluconate"/>
    <property type="evidence" value="ECO:0007669"/>
    <property type="project" value="UniProtKB-UniRule"/>
</dbReference>
<evidence type="ECO:0000313" key="13">
    <source>
        <dbReference type="EMBL" id="QBP09224.1"/>
    </source>
</evidence>
<keyword evidence="7 9" id="KW-0456">Lyase</keyword>
<keyword evidence="6 9" id="KW-0311">Gluconate utilization</keyword>
<comment type="function">
    <text evidence="9">Catalyzes the dehydration of 6-phospho-D-gluconate to 2-dehydro-3-deoxy-6-phospho-D-gluconate.</text>
</comment>
<keyword evidence="3 9" id="KW-0479">Metal-binding</keyword>
<comment type="cofactor">
    <cofactor evidence="9">
        <name>[4Fe-4S] cluster</name>
        <dbReference type="ChEBI" id="CHEBI:49883"/>
    </cofactor>
    <text evidence="9">Binds 1 [4Fe-4S] cluster.</text>
</comment>
<dbReference type="GO" id="GO:0046872">
    <property type="term" value="F:metal ion binding"/>
    <property type="evidence" value="ECO:0007669"/>
    <property type="project" value="UniProtKB-KW"/>
</dbReference>
<dbReference type="PANTHER" id="PTHR43661">
    <property type="entry name" value="D-XYLONATE DEHYDRATASE"/>
    <property type="match status" value="1"/>
</dbReference>
<dbReference type="GO" id="GO:0004456">
    <property type="term" value="F:phosphogluconate dehydratase activity"/>
    <property type="evidence" value="ECO:0007669"/>
    <property type="project" value="UniProtKB-UniRule"/>
</dbReference>
<keyword evidence="2 9" id="KW-0004">4Fe-4S</keyword>
<feature type="binding site" evidence="9">
    <location>
        <position position="225"/>
    </location>
    <ligand>
        <name>[4Fe-4S] cluster</name>
        <dbReference type="ChEBI" id="CHEBI:49883"/>
    </ligand>
</feature>
<dbReference type="UniPathway" id="UPA00226"/>
<keyword evidence="8 9" id="KW-0119">Carbohydrate metabolism</keyword>
<dbReference type="OrthoDB" id="9807077at2"/>
<feature type="domain" description="Dihydroxy-acid/6-phosphogluconate dehydratase C-terminal" evidence="12">
    <location>
        <begin position="410"/>
        <end position="605"/>
    </location>
</feature>